<gene>
    <name evidence="2" type="ORF">PGLA2088_LOCUS12861</name>
</gene>
<evidence type="ECO:0000256" key="1">
    <source>
        <dbReference type="SAM" id="MobiDB-lite"/>
    </source>
</evidence>
<organism evidence="2 3">
    <name type="scientific">Polarella glacialis</name>
    <name type="common">Dinoflagellate</name>
    <dbReference type="NCBI Taxonomy" id="89957"/>
    <lineage>
        <taxon>Eukaryota</taxon>
        <taxon>Sar</taxon>
        <taxon>Alveolata</taxon>
        <taxon>Dinophyceae</taxon>
        <taxon>Suessiales</taxon>
        <taxon>Suessiaceae</taxon>
        <taxon>Polarella</taxon>
    </lineage>
</organism>
<proteinExistence type="predicted"/>
<comment type="caution">
    <text evidence="2">The sequence shown here is derived from an EMBL/GenBank/DDBJ whole genome shotgun (WGS) entry which is preliminary data.</text>
</comment>
<evidence type="ECO:0000313" key="2">
    <source>
        <dbReference type="EMBL" id="CAE8657526.1"/>
    </source>
</evidence>
<evidence type="ECO:0000313" key="3">
    <source>
        <dbReference type="Proteomes" id="UP000626109"/>
    </source>
</evidence>
<protein>
    <submittedName>
        <fullName evidence="2">Uncharacterized protein</fullName>
    </submittedName>
</protein>
<sequence length="111" mass="11270">MAKAPDASKALGDSGLRATLGALTSLLISGAQGNRSSSPEPRHLANVARRSATAVVRGTASLSRLCAELSPAPPQAKPQEASNGERGPARPTAVGEVLFSMIAACATRAHR</sequence>
<dbReference type="Proteomes" id="UP000626109">
    <property type="component" value="Unassembled WGS sequence"/>
</dbReference>
<dbReference type="AlphaFoldDB" id="A0A813IVX9"/>
<name>A0A813IVX9_POLGL</name>
<dbReference type="EMBL" id="CAJNNW010015278">
    <property type="protein sequence ID" value="CAE8657526.1"/>
    <property type="molecule type" value="Genomic_DNA"/>
</dbReference>
<feature type="region of interest" description="Disordered" evidence="1">
    <location>
        <begin position="68"/>
        <end position="92"/>
    </location>
</feature>
<accession>A0A813IVX9</accession>
<reference evidence="2" key="1">
    <citation type="submission" date="2021-02" db="EMBL/GenBank/DDBJ databases">
        <authorList>
            <person name="Dougan E. K."/>
            <person name="Rhodes N."/>
            <person name="Thang M."/>
            <person name="Chan C."/>
        </authorList>
    </citation>
    <scope>NUCLEOTIDE SEQUENCE</scope>
</reference>